<feature type="domain" description="Zn(2)-C6 fungal-type" evidence="8">
    <location>
        <begin position="23"/>
        <end position="53"/>
    </location>
</feature>
<dbReference type="Proteomes" id="UP000034947">
    <property type="component" value="Unassembled WGS sequence"/>
</dbReference>
<evidence type="ECO:0000256" key="2">
    <source>
        <dbReference type="ARBA" id="ARBA00022833"/>
    </source>
</evidence>
<evidence type="ECO:0000313" key="10">
    <source>
        <dbReference type="Proteomes" id="UP000034947"/>
    </source>
</evidence>
<dbReference type="SMART" id="SM00066">
    <property type="entry name" value="GAL4"/>
    <property type="match status" value="1"/>
</dbReference>
<organism evidence="9 10">
    <name type="scientific">Aspergillus ochraceoroseus</name>
    <dbReference type="NCBI Taxonomy" id="138278"/>
    <lineage>
        <taxon>Eukaryota</taxon>
        <taxon>Fungi</taxon>
        <taxon>Dikarya</taxon>
        <taxon>Ascomycota</taxon>
        <taxon>Pezizomycotina</taxon>
        <taxon>Eurotiomycetes</taxon>
        <taxon>Eurotiomycetidae</taxon>
        <taxon>Eurotiales</taxon>
        <taxon>Aspergillaceae</taxon>
        <taxon>Aspergillus</taxon>
        <taxon>Aspergillus subgen. Nidulantes</taxon>
    </lineage>
</organism>
<feature type="region of interest" description="Disordered" evidence="7">
    <location>
        <begin position="1"/>
        <end position="22"/>
    </location>
</feature>
<dbReference type="VEuPathDB" id="FungiDB:P175DRAFT_0481575"/>
<keyword evidence="5" id="KW-0804">Transcription</keyword>
<dbReference type="Pfam" id="PF00172">
    <property type="entry name" value="Zn_clus"/>
    <property type="match status" value="1"/>
</dbReference>
<dbReference type="AlphaFoldDB" id="A0A0F8X447"/>
<keyword evidence="1" id="KW-0479">Metal-binding</keyword>
<keyword evidence="6" id="KW-0539">Nucleus</keyword>
<dbReference type="GO" id="GO:0000981">
    <property type="term" value="F:DNA-binding transcription factor activity, RNA polymerase II-specific"/>
    <property type="evidence" value="ECO:0007669"/>
    <property type="project" value="InterPro"/>
</dbReference>
<dbReference type="Gene3D" id="4.10.240.10">
    <property type="entry name" value="Zn(2)-C6 fungal-type DNA-binding domain"/>
    <property type="match status" value="1"/>
</dbReference>
<keyword evidence="2" id="KW-0862">Zinc</keyword>
<dbReference type="PROSITE" id="PS00463">
    <property type="entry name" value="ZN2_CY6_FUNGAL_1"/>
    <property type="match status" value="1"/>
</dbReference>
<reference evidence="9 10" key="1">
    <citation type="submission" date="2015-02" db="EMBL/GenBank/DDBJ databases">
        <title>Draft Genome Sequences of Two Closely-Related Aflatoxigenic Aspergillus Species Obtained from the Cote d'Ivoire.</title>
        <authorList>
            <person name="Moore G.G."/>
            <person name="Beltz S.B."/>
            <person name="Mack B.M."/>
        </authorList>
    </citation>
    <scope>NUCLEOTIDE SEQUENCE [LARGE SCALE GENOMIC DNA]</scope>
    <source>
        <strain evidence="9 10">SRRC1432</strain>
    </source>
</reference>
<evidence type="ECO:0000256" key="3">
    <source>
        <dbReference type="ARBA" id="ARBA00023015"/>
    </source>
</evidence>
<dbReference type="SUPFAM" id="SSF57701">
    <property type="entry name" value="Zn2/Cys6 DNA-binding domain"/>
    <property type="match status" value="1"/>
</dbReference>
<keyword evidence="3" id="KW-0805">Transcription regulation</keyword>
<keyword evidence="10" id="KW-1185">Reference proteome</keyword>
<proteinExistence type="predicted"/>
<feature type="region of interest" description="Disordered" evidence="7">
    <location>
        <begin position="58"/>
        <end position="78"/>
    </location>
</feature>
<dbReference type="GO" id="GO:0008270">
    <property type="term" value="F:zinc ion binding"/>
    <property type="evidence" value="ECO:0007669"/>
    <property type="project" value="InterPro"/>
</dbReference>
<evidence type="ECO:0000256" key="6">
    <source>
        <dbReference type="ARBA" id="ARBA00023242"/>
    </source>
</evidence>
<accession>A0A0F8X447</accession>
<evidence type="ECO:0000259" key="8">
    <source>
        <dbReference type="PROSITE" id="PS50048"/>
    </source>
</evidence>
<dbReference type="PROSITE" id="PS50048">
    <property type="entry name" value="ZN2_CY6_FUNGAL_2"/>
    <property type="match status" value="1"/>
</dbReference>
<dbReference type="OrthoDB" id="2441642at2759"/>
<dbReference type="EMBL" id="JYKN01001938">
    <property type="protein sequence ID" value="KKK18307.1"/>
    <property type="molecule type" value="Genomic_DNA"/>
</dbReference>
<feature type="compositionally biased region" description="Basic residues" evidence="7">
    <location>
        <begin position="10"/>
        <end position="22"/>
    </location>
</feature>
<dbReference type="CDD" id="cd00067">
    <property type="entry name" value="GAL4"/>
    <property type="match status" value="1"/>
</dbReference>
<gene>
    <name evidence="9" type="ORF">AOCH_003480</name>
</gene>
<evidence type="ECO:0000256" key="4">
    <source>
        <dbReference type="ARBA" id="ARBA00023125"/>
    </source>
</evidence>
<comment type="caution">
    <text evidence="9">The sequence shown here is derived from an EMBL/GenBank/DDBJ whole genome shotgun (WGS) entry which is preliminary data.</text>
</comment>
<evidence type="ECO:0000256" key="7">
    <source>
        <dbReference type="SAM" id="MobiDB-lite"/>
    </source>
</evidence>
<dbReference type="InterPro" id="IPR001138">
    <property type="entry name" value="Zn2Cys6_DnaBD"/>
</dbReference>
<dbReference type="PANTHER" id="PTHR47660">
    <property type="entry name" value="TRANSCRIPTION FACTOR WITH C2H2 AND ZN(2)-CYS(6) DNA BINDING DOMAIN (EUROFUNG)-RELATED-RELATED"/>
    <property type="match status" value="1"/>
</dbReference>
<name>A0A0F8X447_9EURO</name>
<evidence type="ECO:0000313" key="9">
    <source>
        <dbReference type="EMBL" id="KKK18307.1"/>
    </source>
</evidence>
<keyword evidence="4" id="KW-0238">DNA-binding</keyword>
<dbReference type="PANTHER" id="PTHR47660:SF3">
    <property type="entry name" value="FINGER DOMAIN PROTEIN, PUTATIVE (AFU_ORTHOLOGUE AFUA_4G03310)-RELATED"/>
    <property type="match status" value="1"/>
</dbReference>
<evidence type="ECO:0000256" key="5">
    <source>
        <dbReference type="ARBA" id="ARBA00023163"/>
    </source>
</evidence>
<dbReference type="InterPro" id="IPR036864">
    <property type="entry name" value="Zn2-C6_fun-type_DNA-bd_sf"/>
</dbReference>
<sequence length="411" mass="46525">MASPRYTARTPRRKCSAPPRKKACGSCTKSKVRCDLERPACSRCRSLRRVCQYATPSSIPPLATQHESTQGEGEEGEPITPWISSSILEAVQLDPGLEAAIPPIRPADDGLDFTKVDLVPSQNAENIRDRWLRPYILPPPGQEETPKLYNPFTLQYISRVLSTYPHVMLKDGDVPPIIHRCQVSGPTMPVALANCYSLVRMCIQAAPGSEMMVVSTVEKEMERLAIETSGLYDIELLSAFQAYLLYSIMLYFSLPSGSSAVNDKTMITLMEMAFRTARNGLFSASEISHSRPTWESWIVASTKRRAIFTMYLFSSVYNADRSLPNFIADELRGVYVPEGKSLWEASDRKLWMREYDRHLLSWEDGMFEISELWKSPETGSAVRRKRIERWLRTVDEYGMMLFAVCAHIHGC</sequence>
<dbReference type="GO" id="GO:0003677">
    <property type="term" value="F:DNA binding"/>
    <property type="evidence" value="ECO:0007669"/>
    <property type="project" value="UniProtKB-KW"/>
</dbReference>
<protein>
    <recommendedName>
        <fullName evidence="8">Zn(2)-C6 fungal-type domain-containing protein</fullName>
    </recommendedName>
</protein>
<evidence type="ECO:0000256" key="1">
    <source>
        <dbReference type="ARBA" id="ARBA00022723"/>
    </source>
</evidence>